<dbReference type="SUPFAM" id="SSF100950">
    <property type="entry name" value="NagB/RpiA/CoA transferase-like"/>
    <property type="match status" value="1"/>
</dbReference>
<evidence type="ECO:0000313" key="7">
    <source>
        <dbReference type="Proteomes" id="UP000037392"/>
    </source>
</evidence>
<feature type="coiled-coil region" evidence="4">
    <location>
        <begin position="25"/>
        <end position="77"/>
    </location>
</feature>
<dbReference type="InterPro" id="IPR036388">
    <property type="entry name" value="WH-like_DNA-bd_sf"/>
</dbReference>
<dbReference type="InterPro" id="IPR014036">
    <property type="entry name" value="DeoR-like_C"/>
</dbReference>
<evidence type="ECO:0000256" key="3">
    <source>
        <dbReference type="ARBA" id="ARBA00023163"/>
    </source>
</evidence>
<dbReference type="GeneID" id="93166544"/>
<keyword evidence="3" id="KW-0804">Transcription</keyword>
<sequence>MQNKRQGEIVRYLSEVKFSKIEQLAEVFQVSIETIRRDLLELEKESSIKRVRGGAVYNNLRAQEMEFERKMEKHQMEKQAIARLASEYINDGDAIAMSNGTTSLALARCLAERKNQLTVITNSPDVAIVLNENKSSSVYLTSGYLRKHNRSLVGSMSSDTLGNFRVDKAIVSIDGISIQDGVTEYNTEEAAVLKKMLEIGHTRMVLCEFSKFSEVAFNKVCSAEQIDYVFTDWNISSKEVKAWADINVKVVAASQGSVEKSWNCQ</sequence>
<proteinExistence type="predicted"/>
<dbReference type="GO" id="GO:0003700">
    <property type="term" value="F:DNA-binding transcription factor activity"/>
    <property type="evidence" value="ECO:0007669"/>
    <property type="project" value="InterPro"/>
</dbReference>
<evidence type="ECO:0000256" key="4">
    <source>
        <dbReference type="SAM" id="Coils"/>
    </source>
</evidence>
<evidence type="ECO:0000256" key="2">
    <source>
        <dbReference type="ARBA" id="ARBA00023125"/>
    </source>
</evidence>
<dbReference type="PANTHER" id="PTHR30363">
    <property type="entry name" value="HTH-TYPE TRANSCRIPTIONAL REGULATOR SRLR-RELATED"/>
    <property type="match status" value="1"/>
</dbReference>
<dbReference type="InterPro" id="IPR036390">
    <property type="entry name" value="WH_DNA-bd_sf"/>
</dbReference>
<keyword evidence="1" id="KW-0805">Transcription regulation</keyword>
<dbReference type="OrthoDB" id="9797223at2"/>
<dbReference type="PANTHER" id="PTHR30363:SF44">
    <property type="entry name" value="AGA OPERON TRANSCRIPTIONAL REPRESSOR-RELATED"/>
    <property type="match status" value="1"/>
</dbReference>
<dbReference type="GO" id="GO:0003677">
    <property type="term" value="F:DNA binding"/>
    <property type="evidence" value="ECO:0007669"/>
    <property type="project" value="UniProtKB-KW"/>
</dbReference>
<evidence type="ECO:0000259" key="5">
    <source>
        <dbReference type="PROSITE" id="PS51000"/>
    </source>
</evidence>
<dbReference type="InterPro" id="IPR018356">
    <property type="entry name" value="Tscrpt_reg_HTH_DeoR_CS"/>
</dbReference>
<reference evidence="6 7" key="1">
    <citation type="submission" date="2011-04" db="EMBL/GenBank/DDBJ databases">
        <title>The Genome Sequence of Clostridium citroniae WAL-19142.</title>
        <authorList>
            <consortium name="The Broad Institute Genome Sequencing Platform"/>
            <person name="Earl A."/>
            <person name="Ward D."/>
            <person name="Feldgarden M."/>
            <person name="Gevers D."/>
            <person name="Warren Y.A."/>
            <person name="Tyrrell K.L."/>
            <person name="Citron D.M."/>
            <person name="Goldstein E.J."/>
            <person name="Daigneault M."/>
            <person name="Allen-Vercoe E."/>
            <person name="Young S.K."/>
            <person name="Zeng Q."/>
            <person name="Gargeya S."/>
            <person name="Fitzgerald M."/>
            <person name="Haas B."/>
            <person name="Abouelleil A."/>
            <person name="Alvarado L."/>
            <person name="Arachchi H.M."/>
            <person name="Berlin A."/>
            <person name="Brown A."/>
            <person name="Chapman S.B."/>
            <person name="Chen Z."/>
            <person name="Dunbar C."/>
            <person name="Freedman E."/>
            <person name="Gearin G."/>
            <person name="Gellesch M."/>
            <person name="Goldberg J."/>
            <person name="Griggs A."/>
            <person name="Gujja S."/>
            <person name="Heilman E.R."/>
            <person name="Heiman D."/>
            <person name="Howarth C."/>
            <person name="Larson L."/>
            <person name="Lui A."/>
            <person name="MacDonald P.J."/>
            <person name="Mehta T."/>
            <person name="Montmayeur A."/>
            <person name="Murphy C."/>
            <person name="Neiman D."/>
            <person name="Pearson M."/>
            <person name="Priest M."/>
            <person name="Roberts A."/>
            <person name="Saif S."/>
            <person name="Shea T."/>
            <person name="Shenoy N."/>
            <person name="Sisk P."/>
            <person name="Stolte C."/>
            <person name="Sykes S."/>
            <person name="White J."/>
            <person name="Yandava C."/>
            <person name="Wortman J."/>
            <person name="Nusbaum C."/>
            <person name="Birren B."/>
        </authorList>
    </citation>
    <scope>NUCLEOTIDE SEQUENCE [LARGE SCALE GENOMIC DNA]</scope>
    <source>
        <strain evidence="6 7">WAL-19142</strain>
    </source>
</reference>
<dbReference type="SUPFAM" id="SSF46785">
    <property type="entry name" value="Winged helix' DNA-binding domain"/>
    <property type="match status" value="1"/>
</dbReference>
<dbReference type="PATRIC" id="fig|742734.4.peg.828"/>
<name>A0A0J9CHC1_9FIRM</name>
<dbReference type="Gene3D" id="1.10.10.10">
    <property type="entry name" value="Winged helix-like DNA-binding domain superfamily/Winged helix DNA-binding domain"/>
    <property type="match status" value="1"/>
</dbReference>
<dbReference type="InterPro" id="IPR037171">
    <property type="entry name" value="NagB/RpiA_transferase-like"/>
</dbReference>
<dbReference type="Proteomes" id="UP000037392">
    <property type="component" value="Unassembled WGS sequence"/>
</dbReference>
<dbReference type="RefSeq" id="WP_007862531.1">
    <property type="nucleotide sequence ID" value="NZ_KQ235875.1"/>
</dbReference>
<dbReference type="Pfam" id="PF00455">
    <property type="entry name" value="DeoRC"/>
    <property type="match status" value="1"/>
</dbReference>
<dbReference type="SMART" id="SM00420">
    <property type="entry name" value="HTH_DEOR"/>
    <property type="match status" value="1"/>
</dbReference>
<dbReference type="Pfam" id="PF08220">
    <property type="entry name" value="HTH_DeoR"/>
    <property type="match status" value="1"/>
</dbReference>
<dbReference type="InterPro" id="IPR050313">
    <property type="entry name" value="Carb_Metab_HTH_regulators"/>
</dbReference>
<dbReference type="PRINTS" id="PR00037">
    <property type="entry name" value="HTHLACR"/>
</dbReference>
<accession>A0A0J9CHC1</accession>
<dbReference type="PROSITE" id="PS51000">
    <property type="entry name" value="HTH_DEOR_2"/>
    <property type="match status" value="1"/>
</dbReference>
<keyword evidence="2" id="KW-0238">DNA-binding</keyword>
<dbReference type="Gene3D" id="3.40.50.1360">
    <property type="match status" value="1"/>
</dbReference>
<evidence type="ECO:0000313" key="6">
    <source>
        <dbReference type="EMBL" id="KMW24014.1"/>
    </source>
</evidence>
<dbReference type="EMBL" id="ADLK01000002">
    <property type="protein sequence ID" value="KMW24014.1"/>
    <property type="molecule type" value="Genomic_DNA"/>
</dbReference>
<feature type="domain" description="HTH deoR-type" evidence="5">
    <location>
        <begin position="2"/>
        <end position="57"/>
    </location>
</feature>
<protein>
    <recommendedName>
        <fullName evidence="5">HTH deoR-type domain-containing protein</fullName>
    </recommendedName>
</protein>
<keyword evidence="4" id="KW-0175">Coiled coil</keyword>
<dbReference type="AlphaFoldDB" id="A0A0J9CHC1"/>
<gene>
    <name evidence="6" type="ORF">HMPREF9470_00779</name>
</gene>
<dbReference type="SMART" id="SM01134">
    <property type="entry name" value="DeoRC"/>
    <property type="match status" value="1"/>
</dbReference>
<comment type="caution">
    <text evidence="6">The sequence shown here is derived from an EMBL/GenBank/DDBJ whole genome shotgun (WGS) entry which is preliminary data.</text>
</comment>
<dbReference type="PROSITE" id="PS00894">
    <property type="entry name" value="HTH_DEOR_1"/>
    <property type="match status" value="1"/>
</dbReference>
<organism evidence="6 7">
    <name type="scientific">[Clostridium] citroniae WAL-19142</name>
    <dbReference type="NCBI Taxonomy" id="742734"/>
    <lineage>
        <taxon>Bacteria</taxon>
        <taxon>Bacillati</taxon>
        <taxon>Bacillota</taxon>
        <taxon>Clostridia</taxon>
        <taxon>Lachnospirales</taxon>
        <taxon>Lachnospiraceae</taxon>
        <taxon>Enterocloster</taxon>
    </lineage>
</organism>
<evidence type="ECO:0000256" key="1">
    <source>
        <dbReference type="ARBA" id="ARBA00023015"/>
    </source>
</evidence>
<dbReference type="InterPro" id="IPR001034">
    <property type="entry name" value="DeoR_HTH"/>
</dbReference>